<dbReference type="GeneID" id="42005164"/>
<evidence type="ECO:0000313" key="9">
    <source>
        <dbReference type="Proteomes" id="UP000319731"/>
    </source>
</evidence>
<comment type="subcellular location">
    <subcellularLocation>
        <location evidence="1">Cytoplasm</location>
    </subcellularLocation>
</comment>
<proteinExistence type="predicted"/>
<evidence type="ECO:0000256" key="2">
    <source>
        <dbReference type="ARBA" id="ARBA00022490"/>
    </source>
</evidence>
<keyword evidence="2" id="KW-0963">Cytoplasm</keyword>
<dbReference type="STRING" id="1806994.A0A507C181"/>
<accession>A0A507C181</accession>
<dbReference type="PROSITE" id="PS50005">
    <property type="entry name" value="TPR"/>
    <property type="match status" value="4"/>
</dbReference>
<dbReference type="Gene3D" id="1.10.260.100">
    <property type="match status" value="2"/>
</dbReference>
<dbReference type="SMART" id="SM00727">
    <property type="entry name" value="STI1"/>
    <property type="match status" value="2"/>
</dbReference>
<dbReference type="Pfam" id="PF17830">
    <property type="entry name" value="STI1-HOP_DP"/>
    <property type="match status" value="2"/>
</dbReference>
<dbReference type="AlphaFoldDB" id="A0A507C181"/>
<feature type="compositionally biased region" description="Basic and acidic residues" evidence="6">
    <location>
        <begin position="262"/>
        <end position="277"/>
    </location>
</feature>
<evidence type="ECO:0000256" key="4">
    <source>
        <dbReference type="ARBA" id="ARBA00022803"/>
    </source>
</evidence>
<dbReference type="Pfam" id="PF13424">
    <property type="entry name" value="TPR_12"/>
    <property type="match status" value="1"/>
</dbReference>
<feature type="repeat" description="TPR" evidence="5">
    <location>
        <begin position="345"/>
        <end position="378"/>
    </location>
</feature>
<evidence type="ECO:0000259" key="7">
    <source>
        <dbReference type="SMART" id="SM00727"/>
    </source>
</evidence>
<protein>
    <recommendedName>
        <fullName evidence="7">STI1 domain-containing protein</fullName>
    </recommendedName>
</protein>
<feature type="domain" description="STI1" evidence="7">
    <location>
        <begin position="147"/>
        <end position="186"/>
    </location>
</feature>
<dbReference type="SUPFAM" id="SSF48452">
    <property type="entry name" value="TPR-like"/>
    <property type="match status" value="3"/>
</dbReference>
<dbReference type="Proteomes" id="UP000319731">
    <property type="component" value="Unassembled WGS sequence"/>
</dbReference>
<evidence type="ECO:0000313" key="8">
    <source>
        <dbReference type="EMBL" id="TPX33118.1"/>
    </source>
</evidence>
<dbReference type="Pfam" id="PF13432">
    <property type="entry name" value="TPR_16"/>
    <property type="match status" value="1"/>
</dbReference>
<evidence type="ECO:0000256" key="1">
    <source>
        <dbReference type="ARBA" id="ARBA00004496"/>
    </source>
</evidence>
<dbReference type="PANTHER" id="PTHR22904:SF523">
    <property type="entry name" value="STRESS-INDUCED-PHOSPHOPROTEIN 1"/>
    <property type="match status" value="1"/>
</dbReference>
<dbReference type="GO" id="GO:0051879">
    <property type="term" value="F:Hsp90 protein binding"/>
    <property type="evidence" value="ECO:0007669"/>
    <property type="project" value="TreeGrafter"/>
</dbReference>
<dbReference type="GO" id="GO:0005737">
    <property type="term" value="C:cytoplasm"/>
    <property type="evidence" value="ECO:0007669"/>
    <property type="project" value="UniProtKB-SubCell"/>
</dbReference>
<dbReference type="Gene3D" id="1.25.40.10">
    <property type="entry name" value="Tetratricopeptide repeat domain"/>
    <property type="match status" value="3"/>
</dbReference>
<feature type="repeat" description="TPR" evidence="5">
    <location>
        <begin position="2"/>
        <end position="35"/>
    </location>
</feature>
<keyword evidence="9" id="KW-1185">Reference proteome</keyword>
<dbReference type="SMART" id="SM00028">
    <property type="entry name" value="TPR"/>
    <property type="match status" value="9"/>
</dbReference>
<feature type="repeat" description="TPR" evidence="5">
    <location>
        <begin position="36"/>
        <end position="69"/>
    </location>
</feature>
<dbReference type="FunFam" id="1.25.40.10:FF:000020">
    <property type="entry name" value="Stress-induced phosphoprotein 1"/>
    <property type="match status" value="1"/>
</dbReference>
<feature type="repeat" description="TPR" evidence="5">
    <location>
        <begin position="70"/>
        <end position="103"/>
    </location>
</feature>
<keyword evidence="4 5" id="KW-0802">TPR repeat</keyword>
<dbReference type="FunFam" id="1.25.40.10:FF:000010">
    <property type="entry name" value="Stress-induced phosphoprotein 1"/>
    <property type="match status" value="1"/>
</dbReference>
<reference evidence="8 9" key="1">
    <citation type="journal article" date="2019" name="Sci. Rep.">
        <title>Comparative genomics of chytrid fungi reveal insights into the obligate biotrophic and pathogenic lifestyle of Synchytrium endobioticum.</title>
        <authorList>
            <person name="van de Vossenberg B.T.L.H."/>
            <person name="Warris S."/>
            <person name="Nguyen H.D.T."/>
            <person name="van Gent-Pelzer M.P.E."/>
            <person name="Joly D.L."/>
            <person name="van de Geest H.C."/>
            <person name="Bonants P.J.M."/>
            <person name="Smith D.S."/>
            <person name="Levesque C.A."/>
            <person name="van der Lee T.A.J."/>
        </authorList>
    </citation>
    <scope>NUCLEOTIDE SEQUENCE [LARGE SCALE GENOMIC DNA]</scope>
    <source>
        <strain evidence="8 9">JEL517</strain>
    </source>
</reference>
<organism evidence="8 9">
    <name type="scientific">Synchytrium microbalum</name>
    <dbReference type="NCBI Taxonomy" id="1806994"/>
    <lineage>
        <taxon>Eukaryota</taxon>
        <taxon>Fungi</taxon>
        <taxon>Fungi incertae sedis</taxon>
        <taxon>Chytridiomycota</taxon>
        <taxon>Chytridiomycota incertae sedis</taxon>
        <taxon>Chytridiomycetes</taxon>
        <taxon>Synchytriales</taxon>
        <taxon>Synchytriaceae</taxon>
        <taxon>Synchytrium</taxon>
    </lineage>
</organism>
<comment type="caution">
    <text evidence="8">The sequence shown here is derived from an EMBL/GenBank/DDBJ whole genome shotgun (WGS) entry which is preliminary data.</text>
</comment>
<dbReference type="RefSeq" id="XP_031024190.1">
    <property type="nucleotide sequence ID" value="XM_031169867.1"/>
</dbReference>
<dbReference type="InterPro" id="IPR006636">
    <property type="entry name" value="STI1_HS-bd"/>
</dbReference>
<feature type="region of interest" description="Disordered" evidence="6">
    <location>
        <begin position="197"/>
        <end position="279"/>
    </location>
</feature>
<evidence type="ECO:0000256" key="5">
    <source>
        <dbReference type="PROSITE-ProRule" id="PRU00339"/>
    </source>
</evidence>
<name>A0A507C181_9FUNG</name>
<keyword evidence="3" id="KW-0677">Repeat</keyword>
<feature type="domain" description="STI1" evidence="7">
    <location>
        <begin position="542"/>
        <end position="581"/>
    </location>
</feature>
<dbReference type="OrthoDB" id="2423701at2759"/>
<dbReference type="InterPro" id="IPR019734">
    <property type="entry name" value="TPR_rpt"/>
</dbReference>
<evidence type="ECO:0000256" key="6">
    <source>
        <dbReference type="SAM" id="MobiDB-lite"/>
    </source>
</evidence>
<dbReference type="EMBL" id="QEAO01000023">
    <property type="protein sequence ID" value="TPX33118.1"/>
    <property type="molecule type" value="Genomic_DNA"/>
</dbReference>
<feature type="compositionally biased region" description="Low complexity" evidence="6">
    <location>
        <begin position="215"/>
        <end position="244"/>
    </location>
</feature>
<dbReference type="PANTHER" id="PTHR22904">
    <property type="entry name" value="TPR REPEAT CONTAINING PROTEIN"/>
    <property type="match status" value="1"/>
</dbReference>
<evidence type="ECO:0000256" key="3">
    <source>
        <dbReference type="ARBA" id="ARBA00022737"/>
    </source>
</evidence>
<dbReference type="InterPro" id="IPR041243">
    <property type="entry name" value="STI1/HOP_DP"/>
</dbReference>
<sequence>MAEEFKAQGNKAFSAGDFDTAIKAFSQAIELDTSNHVLYSNRSAAYASLKNYQKALEDAEKTVALKPDWAKGYSRVGAAQYGLSKYGDAAKAYEEGLKLDPSNAQMQKGLDDSENMLMNEMNDMPGGSADPFGKMFGADIWGKIATNPKLSAYLAQPDFVNIVKGIQANPRTMNQHLQDPRIMNLVMSLMGINASAGGGDDAAFDDEDTPMSAAQPTSEQPTQQPSSTTKTSSTPSSTTRQTPKQPEPQPMQVDEPEVELSETAKARVASDAEKEKGNVSYKARKFEDALKHYDAAWEADKTNVPVLTNKAAVLFEMEKYQDCIKVCEDAIEVGRELRVDYKLIAKAFARIGNAYAKMNDLPNAIKYLQKSLSEHRDAGVLDRLRAIEKQKAVADKESYRDPVKSDEAREKGNEFFKKGVWPDAVKFYTEAIKRNDTDARNYANRAAAYIKLLALPEADKDCDEAIRLDPNFVKAYIRKAAIFITKKEFTKAVDKLQEAKMKDVDGKAAAEIDQHLMKAYAGLNEVQTSENKEETLKRAQNDPEVMSIMNDPAMRLILQQMQEDPSAAKAHMRNPDVAAKIRVLVNAGILRIG</sequence>
<dbReference type="InterPro" id="IPR011990">
    <property type="entry name" value="TPR-like_helical_dom_sf"/>
</dbReference>
<dbReference type="FunFam" id="1.10.260.100:FF:000002">
    <property type="entry name" value="Stress-induced-phosphoprotein 1 (Hsp70/Hsp90-organizing)"/>
    <property type="match status" value="1"/>
</dbReference>
<gene>
    <name evidence="8" type="ORF">SmJEL517_g03939</name>
</gene>